<gene>
    <name evidence="2" type="ORF">B0A52_08609</name>
</gene>
<accession>A0A438MTX3</accession>
<dbReference type="Proteomes" id="UP000288859">
    <property type="component" value="Unassembled WGS sequence"/>
</dbReference>
<dbReference type="AlphaFoldDB" id="A0A438MTX3"/>
<dbReference type="InterPro" id="IPR016024">
    <property type="entry name" value="ARM-type_fold"/>
</dbReference>
<name>A0A438MTX3_EXOME</name>
<proteinExistence type="predicted"/>
<comment type="caution">
    <text evidence="2">The sequence shown here is derived from an EMBL/GenBank/DDBJ whole genome shotgun (WGS) entry which is preliminary data.</text>
</comment>
<dbReference type="SUPFAM" id="SSF48371">
    <property type="entry name" value="ARM repeat"/>
    <property type="match status" value="1"/>
</dbReference>
<dbReference type="VEuPathDB" id="FungiDB:PV10_03794"/>
<feature type="region of interest" description="Disordered" evidence="1">
    <location>
        <begin position="653"/>
        <end position="676"/>
    </location>
</feature>
<evidence type="ECO:0000313" key="2">
    <source>
        <dbReference type="EMBL" id="RVX67175.1"/>
    </source>
</evidence>
<reference evidence="2 3" key="1">
    <citation type="submission" date="2017-03" db="EMBL/GenBank/DDBJ databases">
        <title>Genomes of endolithic fungi from Antarctica.</title>
        <authorList>
            <person name="Coleine C."/>
            <person name="Masonjones S."/>
            <person name="Stajich J.E."/>
        </authorList>
    </citation>
    <scope>NUCLEOTIDE SEQUENCE [LARGE SCALE GENOMIC DNA]</scope>
    <source>
        <strain evidence="2 3">CCFEE 6314</strain>
    </source>
</reference>
<evidence type="ECO:0000256" key="1">
    <source>
        <dbReference type="SAM" id="MobiDB-lite"/>
    </source>
</evidence>
<sequence length="822" mass="89633">MSVLTPNQACHDLADALSQLSRPILTNNNDFKQLIQHLRRAAESPSNPKTGLTSAIQELSQYLAQHVSKDTEDDDAIFTLLANTTRDVPFWRPLFGLTVKASAEQDRLHVAGIIAPDCVVEVARRIVSRNPAPKVGSLKARAALRLIANCCADNNINRSVIIHRDGVAALMQMAYLRRECDLLMPTLYNVCVDYDEPAMDAEGKPWPALKQTNNTSEASDGPIVNAAEQKLGSWWERESGLSSVETLLNASSASDPSSLADVVEMASRVSVYGIHNLIYHLSSTDSDDIVEASSIGMVHQLITTGTEIALLDSDGWIAILQSILNVLSQKSLHGAVVSIDGALWQLINLPYLHPTGDDLEMDALIAPYRKAILKLVYEISSLEAYGNKFNAETDLVRSCVTTLEHFPGQQNSPSRTSTSPSHNALYTSVIVLLANTIISPDRPERLLKSFPDLVQSLMRIVVLSSVNDSEVVRPTIDLATRLALCPSGQRQLHSCQFLTATNACLAPTSQTDTTSIEIQRNTIDLARLIIKGNASYLDTLTRSSPSDNERQNINQAPSKQASFMPAAIHLFQHTPDTATKLAISRLTIEILRTLMSGASTPPTTTSDPPHPEGPDITSAMEKTLESLFPRSNSQQTHSVSLAEMISYIIEQSIPGSSDSTTTTMQQPPSSSSANPEPEGWFGLALLSTFPKYHASILDVLSGNHSLLMKRLRHIVAENLPAVLPQISSPSSMSTPMTTEERYNHDTQTSNLSHPPQNARLANIKVLVVRMVQNSAAAQIRTLESTMRSASLQSEASQTERLGNTWQELESVAADLGVDWVIV</sequence>
<dbReference type="OrthoDB" id="26149at2759"/>
<evidence type="ECO:0000313" key="3">
    <source>
        <dbReference type="Proteomes" id="UP000288859"/>
    </source>
</evidence>
<feature type="region of interest" description="Disordered" evidence="1">
    <location>
        <begin position="597"/>
        <end position="617"/>
    </location>
</feature>
<protein>
    <submittedName>
        <fullName evidence="2">Uncharacterized protein</fullName>
    </submittedName>
</protein>
<dbReference type="EMBL" id="NAJM01000051">
    <property type="protein sequence ID" value="RVX67175.1"/>
    <property type="molecule type" value="Genomic_DNA"/>
</dbReference>
<feature type="compositionally biased region" description="Low complexity" evidence="1">
    <location>
        <begin position="656"/>
        <end position="676"/>
    </location>
</feature>
<organism evidence="2 3">
    <name type="scientific">Exophiala mesophila</name>
    <name type="common">Black yeast-like fungus</name>
    <dbReference type="NCBI Taxonomy" id="212818"/>
    <lineage>
        <taxon>Eukaryota</taxon>
        <taxon>Fungi</taxon>
        <taxon>Dikarya</taxon>
        <taxon>Ascomycota</taxon>
        <taxon>Pezizomycotina</taxon>
        <taxon>Eurotiomycetes</taxon>
        <taxon>Chaetothyriomycetidae</taxon>
        <taxon>Chaetothyriales</taxon>
        <taxon>Herpotrichiellaceae</taxon>
        <taxon>Exophiala</taxon>
    </lineage>
</organism>